<evidence type="ECO:0000313" key="2">
    <source>
        <dbReference type="Proteomes" id="UP000198233"/>
    </source>
</evidence>
<protein>
    <submittedName>
        <fullName evidence="1">Uncharacterized protein</fullName>
    </submittedName>
</protein>
<dbReference type="RefSeq" id="WP_088905529.1">
    <property type="nucleotide sequence ID" value="NZ_CP022272.1"/>
</dbReference>
<sequence length="139" mass="15719">MNLESLYEEYVQAKSVKEKSAGHQAIQKVIGKVACNFPKDNPEALAWFTMALTHDSKKWFVAKLLEKVNPVPKALFDDLVFASLIENDPSFNKWFIAPCVRTFGVDAVKSRIMTFSAHPQVIENDGVTKVMYWVPRLAS</sequence>
<proteinExistence type="predicted"/>
<organism evidence="1 2">
    <name type="scientific">Shewanella marisflavi</name>
    <dbReference type="NCBI Taxonomy" id="260364"/>
    <lineage>
        <taxon>Bacteria</taxon>
        <taxon>Pseudomonadati</taxon>
        <taxon>Pseudomonadota</taxon>
        <taxon>Gammaproteobacteria</taxon>
        <taxon>Alteromonadales</taxon>
        <taxon>Shewanellaceae</taxon>
        <taxon>Shewanella</taxon>
    </lineage>
</organism>
<gene>
    <name evidence="1" type="ORF">CFF01_16605</name>
</gene>
<accession>A0AAC9U3D7</accession>
<evidence type="ECO:0000313" key="1">
    <source>
        <dbReference type="EMBL" id="ASJ98082.1"/>
    </source>
</evidence>
<dbReference type="Proteomes" id="UP000198233">
    <property type="component" value="Chromosome"/>
</dbReference>
<dbReference type="KEGG" id="smav:CFF01_16605"/>
<dbReference type="EMBL" id="CP022272">
    <property type="protein sequence ID" value="ASJ98082.1"/>
    <property type="molecule type" value="Genomic_DNA"/>
</dbReference>
<reference evidence="1 2" key="1">
    <citation type="submission" date="2017-06" db="EMBL/GenBank/DDBJ databases">
        <title>Complete genome sequence of Shewanella marisflavi EP1 associated with anaerobic 2,4-dinitrotoluene reduction and salt tolerance.</title>
        <authorList>
            <person name="Huang J."/>
        </authorList>
    </citation>
    <scope>NUCLEOTIDE SEQUENCE [LARGE SCALE GENOMIC DNA]</scope>
    <source>
        <strain evidence="1 2">EP1</strain>
    </source>
</reference>
<dbReference type="AlphaFoldDB" id="A0AAC9U3D7"/>
<name>A0AAC9U3D7_9GAMM</name>